<dbReference type="PANTHER" id="PTHR36436">
    <property type="entry name" value="SLL5081 PROTEIN"/>
    <property type="match status" value="1"/>
</dbReference>
<evidence type="ECO:0000313" key="1">
    <source>
        <dbReference type="EMBL" id="ORY44606.1"/>
    </source>
</evidence>
<proteinExistence type="predicted"/>
<sequence length="264" mass="31128">MDNKTDQFDQLTEVIKRLSKQDNYSIKILDEEPDIFDSKFGGIPYWTTDKEYPENSEGEKLSLLAQINFDKYDVEEPLPKNGMLQFFIDGDDDLMGLNFDDQTLPDNFRESLEKMDIFASLDEEYFPIDGELKISLNKNFDYITPNDFGFEKIFSEAYKEVYGKELDKDSRSYKVLNDEENDKLYDKLLSDDNKNNHKIFGYPFFTQEDPRSNEKYSNYDILLLQIDSDKKILWGDSGVCNFFITKESLINRDFSKVLYNWDCC</sequence>
<dbReference type="PANTHER" id="PTHR36436:SF6">
    <property type="entry name" value="SLL5081 PROTEIN"/>
    <property type="match status" value="1"/>
</dbReference>
<dbReference type="AlphaFoldDB" id="A0A1Y2CCF1"/>
<dbReference type="EMBL" id="MCOG01000113">
    <property type="protein sequence ID" value="ORY44606.1"/>
    <property type="molecule type" value="Genomic_DNA"/>
</dbReference>
<organism evidence="1 2">
    <name type="scientific">Neocallimastix californiae</name>
    <dbReference type="NCBI Taxonomy" id="1754190"/>
    <lineage>
        <taxon>Eukaryota</taxon>
        <taxon>Fungi</taxon>
        <taxon>Fungi incertae sedis</taxon>
        <taxon>Chytridiomycota</taxon>
        <taxon>Chytridiomycota incertae sedis</taxon>
        <taxon>Neocallimastigomycetes</taxon>
        <taxon>Neocallimastigales</taxon>
        <taxon>Neocallimastigaceae</taxon>
        <taxon>Neocallimastix</taxon>
    </lineage>
</organism>
<dbReference type="Gene3D" id="2.30.320.10">
    <property type="entry name" value="YwqG-like"/>
    <property type="match status" value="1"/>
</dbReference>
<evidence type="ECO:0000313" key="2">
    <source>
        <dbReference type="Proteomes" id="UP000193920"/>
    </source>
</evidence>
<comment type="caution">
    <text evidence="1">The sequence shown here is derived from an EMBL/GenBank/DDBJ whole genome shotgun (WGS) entry which is preliminary data.</text>
</comment>
<protein>
    <submittedName>
        <fullName evidence="1">DUF1963-domain-containing protein</fullName>
    </submittedName>
</protein>
<dbReference type="Proteomes" id="UP000193920">
    <property type="component" value="Unassembled WGS sequence"/>
</dbReference>
<dbReference type="Pfam" id="PF09234">
    <property type="entry name" value="DUF1963"/>
    <property type="match status" value="1"/>
</dbReference>
<dbReference type="InterPro" id="IPR015315">
    <property type="entry name" value="DUF1963"/>
</dbReference>
<gene>
    <name evidence="1" type="ORF">LY90DRAFT_509619</name>
</gene>
<dbReference type="SUPFAM" id="SSF103032">
    <property type="entry name" value="Hypothetical protein YwqG"/>
    <property type="match status" value="1"/>
</dbReference>
<reference evidence="1 2" key="1">
    <citation type="submission" date="2016-08" db="EMBL/GenBank/DDBJ databases">
        <title>A Parts List for Fungal Cellulosomes Revealed by Comparative Genomics.</title>
        <authorList>
            <consortium name="DOE Joint Genome Institute"/>
            <person name="Haitjema C.H."/>
            <person name="Gilmore S.P."/>
            <person name="Henske J.K."/>
            <person name="Solomon K.V."/>
            <person name="De Groot R."/>
            <person name="Kuo A."/>
            <person name="Mondo S.J."/>
            <person name="Salamov A.A."/>
            <person name="Labutti K."/>
            <person name="Zhao Z."/>
            <person name="Chiniquy J."/>
            <person name="Barry K."/>
            <person name="Brewer H.M."/>
            <person name="Purvine S.O."/>
            <person name="Wright A.T."/>
            <person name="Boxma B."/>
            <person name="Van Alen T."/>
            <person name="Hackstein J.H."/>
            <person name="Baker S.E."/>
            <person name="Grigoriev I.V."/>
            <person name="O'Malley M.A."/>
        </authorList>
    </citation>
    <scope>NUCLEOTIDE SEQUENCE [LARGE SCALE GENOMIC DNA]</scope>
    <source>
        <strain evidence="1 2">G1</strain>
    </source>
</reference>
<accession>A0A1Y2CCF1</accession>
<keyword evidence="2" id="KW-1185">Reference proteome</keyword>
<dbReference type="OrthoDB" id="4030310at2759"/>
<dbReference type="InterPro" id="IPR035948">
    <property type="entry name" value="YwqG-like_sf"/>
</dbReference>
<name>A0A1Y2CCF1_9FUNG</name>